<evidence type="ECO:0000256" key="11">
    <source>
        <dbReference type="ARBA" id="ARBA00022989"/>
    </source>
</evidence>
<dbReference type="InterPro" id="IPR050398">
    <property type="entry name" value="HssS/ArlS-like"/>
</dbReference>
<keyword evidence="10" id="KW-0067">ATP-binding</keyword>
<evidence type="ECO:0000256" key="2">
    <source>
        <dbReference type="ARBA" id="ARBA00004651"/>
    </source>
</evidence>
<evidence type="ECO:0000256" key="7">
    <source>
        <dbReference type="ARBA" id="ARBA00022692"/>
    </source>
</evidence>
<dbReference type="Pfam" id="PF00512">
    <property type="entry name" value="HisKA"/>
    <property type="match status" value="1"/>
</dbReference>
<dbReference type="GO" id="GO:0005886">
    <property type="term" value="C:plasma membrane"/>
    <property type="evidence" value="ECO:0007669"/>
    <property type="project" value="UniProtKB-SubCell"/>
</dbReference>
<reference evidence="16 17" key="1">
    <citation type="journal article" date="2015" name="Nat. Commun.">
        <title>Production of butyrate from lysine and the Amadori product fructoselysine by a human gut commensal.</title>
        <authorList>
            <person name="Bui T.P."/>
            <person name="Ritari J."/>
            <person name="Boeren S."/>
            <person name="de Waard P."/>
            <person name="Plugge C.M."/>
            <person name="de Vos W.M."/>
        </authorList>
    </citation>
    <scope>NUCLEOTIDE SEQUENCE [LARGE SCALE GENOMIC DNA]</scope>
    <source>
        <strain evidence="16 17">AF211</strain>
    </source>
</reference>
<dbReference type="InterPro" id="IPR003661">
    <property type="entry name" value="HisK_dim/P_dom"/>
</dbReference>
<evidence type="ECO:0000256" key="3">
    <source>
        <dbReference type="ARBA" id="ARBA00012438"/>
    </source>
</evidence>
<comment type="subcellular location">
    <subcellularLocation>
        <location evidence="2">Cell membrane</location>
        <topology evidence="2">Multi-pass membrane protein</topology>
    </subcellularLocation>
</comment>
<evidence type="ECO:0000256" key="1">
    <source>
        <dbReference type="ARBA" id="ARBA00000085"/>
    </source>
</evidence>
<feature type="transmembrane region" description="Helical" evidence="14">
    <location>
        <begin position="319"/>
        <end position="339"/>
    </location>
</feature>
<evidence type="ECO:0000313" key="16">
    <source>
        <dbReference type="EMBL" id="ALP93283.1"/>
    </source>
</evidence>
<keyword evidence="8" id="KW-0547">Nucleotide-binding</keyword>
<dbReference type="Gene3D" id="3.30.565.10">
    <property type="entry name" value="Histidine kinase-like ATPase, C-terminal domain"/>
    <property type="match status" value="1"/>
</dbReference>
<feature type="domain" description="Histidine kinase" evidence="15">
    <location>
        <begin position="477"/>
        <end position="691"/>
    </location>
</feature>
<evidence type="ECO:0000256" key="8">
    <source>
        <dbReference type="ARBA" id="ARBA00022741"/>
    </source>
</evidence>
<dbReference type="EC" id="2.7.13.3" evidence="3"/>
<keyword evidence="12" id="KW-0902">Two-component regulatory system</keyword>
<keyword evidence="6" id="KW-0808">Transferase</keyword>
<reference evidence="17" key="2">
    <citation type="submission" date="2015-04" db="EMBL/GenBank/DDBJ databases">
        <title>A butyrogenic pathway from the amino acid lysine in a human gut commensal.</title>
        <authorList>
            <person name="de Vos W.M."/>
            <person name="Bui N.T.P."/>
            <person name="Plugge C.M."/>
            <person name="Ritari J."/>
        </authorList>
    </citation>
    <scope>NUCLEOTIDE SEQUENCE [LARGE SCALE GENOMIC DNA]</scope>
    <source>
        <strain evidence="17">AF211</strain>
    </source>
</reference>
<dbReference type="STRING" id="1297617.IB211_00889"/>
<dbReference type="AlphaFoldDB" id="A0A0S2W1R5"/>
<dbReference type="EMBL" id="CP011307">
    <property type="protein sequence ID" value="ALP93283.1"/>
    <property type="molecule type" value="Genomic_DNA"/>
</dbReference>
<dbReference type="PANTHER" id="PTHR45528">
    <property type="entry name" value="SENSOR HISTIDINE KINASE CPXA"/>
    <property type="match status" value="1"/>
</dbReference>
<evidence type="ECO:0000256" key="12">
    <source>
        <dbReference type="ARBA" id="ARBA00023012"/>
    </source>
</evidence>
<keyword evidence="5" id="KW-0597">Phosphoprotein</keyword>
<dbReference type="CDD" id="cd00082">
    <property type="entry name" value="HisKA"/>
    <property type="match status" value="1"/>
</dbReference>
<evidence type="ECO:0000256" key="9">
    <source>
        <dbReference type="ARBA" id="ARBA00022777"/>
    </source>
</evidence>
<proteinExistence type="predicted"/>
<feature type="transmembrane region" description="Helical" evidence="14">
    <location>
        <begin position="236"/>
        <end position="258"/>
    </location>
</feature>
<protein>
    <recommendedName>
        <fullName evidence="3">histidine kinase</fullName>
        <ecNumber evidence="3">2.7.13.3</ecNumber>
    </recommendedName>
</protein>
<keyword evidence="17" id="KW-1185">Reference proteome</keyword>
<dbReference type="PANTHER" id="PTHR45528:SF1">
    <property type="entry name" value="SENSOR HISTIDINE KINASE CPXA"/>
    <property type="match status" value="1"/>
</dbReference>
<dbReference type="InterPro" id="IPR003594">
    <property type="entry name" value="HATPase_dom"/>
</dbReference>
<sequence>MKIRFTSPQGRAALTLLCLVTTALAFWTGLFTASQWDNLWSGGDYVHSYSIYAPMNRYAYMADQVRDLCQAQLWQGGLTYTDQQRLGNLTKALSPERTNYRFEIHDQAGKLLYSNLPEGESMDQVAAAQLSEYTLIRGDDLVQNDYSVYDDASERYDKMVYLADGTYVRCKPAEQPGEYNAYGWRSDGEDWWDYDSAMDTRIQAATLTTQSGVSWPLTADDYFMEYYRDYMEFQQYLPAVAAAAVVTLTLSVALLIPFCRSAGRRRGQDGLVLNWQDRVPLDLYLCLFVVLITLLLAAGDSITYSINQGGQRPTAYVGLGVFTVATDGLCLALLHTLAVRCKAGGLFRNTVLWQLCARVCRFFREVAANWSVIRRPVLTFLLYLLMTVITIPTVVLVPVWQGVVLWLLCRWARQWRAVREGTARIVGGEPDDKIDTAKMYRDLREHAGQLNDLGSAIGNAVDERLKSERFKAELITNVSHDLKTPLTSIINYVDLLKKTGVEDPKALEYIEVLDRKSQRLKKLTEDLVEASKASTGALTVNKERLGFIQLLDQALGEYEEKFEKSGLSPVCTAPDHELYVEADGRHLWRVIDNLLGNCVKYAMPGTRVYLDVKAWDGNVVLSVKNVSREPLNIPADRLMERFVRGEESRTTEGSGLGLSIARSLTELQGGTFRLDIDGDLFKAVVSFPECRALTAAPPL</sequence>
<dbReference type="SUPFAM" id="SSF47384">
    <property type="entry name" value="Homodimeric domain of signal transducing histidine kinase"/>
    <property type="match status" value="1"/>
</dbReference>
<dbReference type="InterPro" id="IPR005467">
    <property type="entry name" value="His_kinase_dom"/>
</dbReference>
<keyword evidence="4" id="KW-1003">Cell membrane</keyword>
<evidence type="ECO:0000259" key="15">
    <source>
        <dbReference type="PROSITE" id="PS50109"/>
    </source>
</evidence>
<evidence type="ECO:0000256" key="4">
    <source>
        <dbReference type="ARBA" id="ARBA00022475"/>
    </source>
</evidence>
<evidence type="ECO:0000313" key="17">
    <source>
        <dbReference type="Proteomes" id="UP000064844"/>
    </source>
</evidence>
<evidence type="ECO:0000256" key="6">
    <source>
        <dbReference type="ARBA" id="ARBA00022679"/>
    </source>
</evidence>
<evidence type="ECO:0000256" key="5">
    <source>
        <dbReference type="ARBA" id="ARBA00022553"/>
    </source>
</evidence>
<dbReference type="SMART" id="SM00388">
    <property type="entry name" value="HisKA"/>
    <property type="match status" value="1"/>
</dbReference>
<dbReference type="eggNOG" id="COG5002">
    <property type="taxonomic scope" value="Bacteria"/>
</dbReference>
<comment type="catalytic activity">
    <reaction evidence="1">
        <text>ATP + protein L-histidine = ADP + protein N-phospho-L-histidine.</text>
        <dbReference type="EC" id="2.7.13.3"/>
    </reaction>
</comment>
<dbReference type="SUPFAM" id="SSF55874">
    <property type="entry name" value="ATPase domain of HSP90 chaperone/DNA topoisomerase II/histidine kinase"/>
    <property type="match status" value="1"/>
</dbReference>
<keyword evidence="13 14" id="KW-0472">Membrane</keyword>
<dbReference type="PROSITE" id="PS50109">
    <property type="entry name" value="HIS_KIN"/>
    <property type="match status" value="1"/>
</dbReference>
<dbReference type="PATRIC" id="fig|1297617.4.peg.903"/>
<dbReference type="Proteomes" id="UP000064844">
    <property type="component" value="Chromosome"/>
</dbReference>
<evidence type="ECO:0000256" key="10">
    <source>
        <dbReference type="ARBA" id="ARBA00022840"/>
    </source>
</evidence>
<feature type="transmembrane region" description="Helical" evidence="14">
    <location>
        <begin position="380"/>
        <end position="408"/>
    </location>
</feature>
<keyword evidence="11 14" id="KW-1133">Transmembrane helix</keyword>
<accession>A0A0S2W1R5</accession>
<dbReference type="GO" id="GO:0005524">
    <property type="term" value="F:ATP binding"/>
    <property type="evidence" value="ECO:0007669"/>
    <property type="project" value="UniProtKB-KW"/>
</dbReference>
<dbReference type="Pfam" id="PF02518">
    <property type="entry name" value="HATPase_c"/>
    <property type="match status" value="1"/>
</dbReference>
<feature type="transmembrane region" description="Helical" evidence="14">
    <location>
        <begin position="279"/>
        <end position="299"/>
    </location>
</feature>
<keyword evidence="9" id="KW-0418">Kinase</keyword>
<dbReference type="GO" id="GO:0000155">
    <property type="term" value="F:phosphorelay sensor kinase activity"/>
    <property type="evidence" value="ECO:0007669"/>
    <property type="project" value="InterPro"/>
</dbReference>
<dbReference type="Gene3D" id="1.10.287.130">
    <property type="match status" value="1"/>
</dbReference>
<evidence type="ECO:0000256" key="14">
    <source>
        <dbReference type="SAM" id="Phobius"/>
    </source>
</evidence>
<dbReference type="RefSeq" id="WP_058117231.1">
    <property type="nucleotide sequence ID" value="NZ_CP011307.1"/>
</dbReference>
<dbReference type="KEGG" id="ibu:IB211_00889"/>
<evidence type="ECO:0000256" key="13">
    <source>
        <dbReference type="ARBA" id="ARBA00023136"/>
    </source>
</evidence>
<name>A0A0S2W1R5_9FIRM</name>
<gene>
    <name evidence="16" type="ORF">IB211_00889</name>
</gene>
<keyword evidence="7 14" id="KW-0812">Transmembrane</keyword>
<dbReference type="InterPro" id="IPR036097">
    <property type="entry name" value="HisK_dim/P_sf"/>
</dbReference>
<dbReference type="SMART" id="SM00387">
    <property type="entry name" value="HATPase_c"/>
    <property type="match status" value="1"/>
</dbReference>
<organism evidence="16 17">
    <name type="scientific">Intestinimonas butyriciproducens</name>
    <dbReference type="NCBI Taxonomy" id="1297617"/>
    <lineage>
        <taxon>Bacteria</taxon>
        <taxon>Bacillati</taxon>
        <taxon>Bacillota</taxon>
        <taxon>Clostridia</taxon>
        <taxon>Eubacteriales</taxon>
        <taxon>Intestinimonas</taxon>
    </lineage>
</organism>
<dbReference type="InterPro" id="IPR036890">
    <property type="entry name" value="HATPase_C_sf"/>
</dbReference>